<organism evidence="3 4">
    <name type="scientific">Yoonia rhodophyticola</name>
    <dbReference type="NCBI Taxonomy" id="3137370"/>
    <lineage>
        <taxon>Bacteria</taxon>
        <taxon>Pseudomonadati</taxon>
        <taxon>Pseudomonadota</taxon>
        <taxon>Alphaproteobacteria</taxon>
        <taxon>Rhodobacterales</taxon>
        <taxon>Paracoccaceae</taxon>
        <taxon>Yoonia</taxon>
    </lineage>
</organism>
<proteinExistence type="predicted"/>
<dbReference type="InterPro" id="IPR050789">
    <property type="entry name" value="Diverse_Enzym_Activities"/>
</dbReference>
<evidence type="ECO:0000259" key="2">
    <source>
        <dbReference type="Pfam" id="PF00144"/>
    </source>
</evidence>
<name>A0ABZ3JBE4_9RHOB</name>
<keyword evidence="4" id="KW-1185">Reference proteome</keyword>
<gene>
    <name evidence="3" type="ORF">AABB31_23305</name>
</gene>
<evidence type="ECO:0000313" key="3">
    <source>
        <dbReference type="EMBL" id="XFU26497.1"/>
    </source>
</evidence>
<keyword evidence="1" id="KW-0732">Signal</keyword>
<accession>A0ABZ3JBE4</accession>
<dbReference type="InterPro" id="IPR001466">
    <property type="entry name" value="Beta-lactam-related"/>
</dbReference>
<sequence length="336" mass="34789">MNRRTFATASLAALLTPAASALQAQQTAPGLPGYQIAEIKDGRLTSGYGGAATPQTAVNEGTLFQVASCSKTVNALAVMTLVRDGRVALDRPANQYLRRWQLPGPRGADATVAELMSHTAGTTVDGFAGYGPSEKLPDLMDILAGRTPANSAAIRTRRRILGGFSYSGGGTTVLQAMIEDVTGTDFAAYTRAEVLNPVGAPRATFQIEPSAAFAHGSYGNGQPVPGGFKRHPESAAAGLWATASDLAKVLQSVMRSLGGGPDALLPAELAQRMITPVSWGSGLGVFVQPGAIISHDGRNHGFDAVMAAELGTGIVRAAVTNRNGAIEGFSERVTSR</sequence>
<dbReference type="EC" id="3.-.-.-" evidence="3"/>
<dbReference type="Proteomes" id="UP001470809">
    <property type="component" value="Chromosome"/>
</dbReference>
<dbReference type="SUPFAM" id="SSF56601">
    <property type="entry name" value="beta-lactamase/transpeptidase-like"/>
    <property type="match status" value="1"/>
</dbReference>
<dbReference type="Pfam" id="PF00144">
    <property type="entry name" value="Beta-lactamase"/>
    <property type="match status" value="1"/>
</dbReference>
<dbReference type="EMBL" id="CP151767">
    <property type="protein sequence ID" value="XFU26497.1"/>
    <property type="molecule type" value="Genomic_DNA"/>
</dbReference>
<reference evidence="3" key="1">
    <citation type="submission" date="2024-08" db="EMBL/GenBank/DDBJ databases">
        <title>Phylogenomic analyses of a clade within the roseobacter group suggest taxonomic reassignments of species of the genera Aestuariivita, Citreicella, Loktanella, Nautella, Pelagibaca, Ruegeria, Thalassobius, Thiobacimonas and Tropicibacter, and the proposal o.</title>
        <authorList>
            <person name="Jeon C.O."/>
        </authorList>
    </citation>
    <scope>NUCLEOTIDE SEQUENCE</scope>
    <source>
        <strain evidence="3">SS1-5</strain>
    </source>
</reference>
<feature type="signal peptide" evidence="1">
    <location>
        <begin position="1"/>
        <end position="24"/>
    </location>
</feature>
<feature type="domain" description="Beta-lactamase-related" evidence="2">
    <location>
        <begin position="21"/>
        <end position="327"/>
    </location>
</feature>
<dbReference type="GO" id="GO:0016787">
    <property type="term" value="F:hydrolase activity"/>
    <property type="evidence" value="ECO:0007669"/>
    <property type="project" value="UniProtKB-KW"/>
</dbReference>
<dbReference type="InterPro" id="IPR012338">
    <property type="entry name" value="Beta-lactam/transpept-like"/>
</dbReference>
<dbReference type="PANTHER" id="PTHR43283">
    <property type="entry name" value="BETA-LACTAMASE-RELATED"/>
    <property type="match status" value="1"/>
</dbReference>
<feature type="chain" id="PRO_5047353823" evidence="1">
    <location>
        <begin position="25"/>
        <end position="336"/>
    </location>
</feature>
<keyword evidence="3" id="KW-0378">Hydrolase</keyword>
<protein>
    <submittedName>
        <fullName evidence="3">Serine hydrolase domain-containing protein</fullName>
        <ecNumber evidence="3">3.-.-.-</ecNumber>
    </submittedName>
</protein>
<dbReference type="RefSeq" id="WP_373635078.1">
    <property type="nucleotide sequence ID" value="NZ_CP151767.2"/>
</dbReference>
<dbReference type="Gene3D" id="3.40.710.10">
    <property type="entry name" value="DD-peptidase/beta-lactamase superfamily"/>
    <property type="match status" value="1"/>
</dbReference>
<evidence type="ECO:0000313" key="4">
    <source>
        <dbReference type="Proteomes" id="UP001470809"/>
    </source>
</evidence>
<evidence type="ECO:0000256" key="1">
    <source>
        <dbReference type="SAM" id="SignalP"/>
    </source>
</evidence>